<dbReference type="RefSeq" id="YP_010675748.1">
    <property type="nucleotide sequence ID" value="NC_071006.1"/>
</dbReference>
<proteinExistence type="predicted"/>
<dbReference type="EMBL" id="MZ820089">
    <property type="protein sequence ID" value="QZE10863.1"/>
    <property type="molecule type" value="Genomic_DNA"/>
</dbReference>
<accession>A0AAE7XH14</accession>
<keyword evidence="2" id="KW-1185">Reference proteome</keyword>
<organism evidence="1 2">
    <name type="scientific">Gordonia phage ChisanaKitsune</name>
    <dbReference type="NCBI Taxonomy" id="2871538"/>
    <lineage>
        <taxon>Viruses</taxon>
        <taxon>Duplodnaviria</taxon>
        <taxon>Heunggongvirae</taxon>
        <taxon>Uroviricota</taxon>
        <taxon>Caudoviricetes</taxon>
        <taxon>Chidieberevirus</taxon>
        <taxon>Chidieberevirus chisanakitsune</taxon>
    </lineage>
</organism>
<dbReference type="KEGG" id="vg:77952098"/>
<sequence>MNAGESLADWEARTNQVSLYNADGSVRTSPQILEAAKIAVKRHNAGDYRTVRTGDVISDMADLDTLPPGSVVIPLWIGKHGLTDVKAEQGMNACVRFSDGWYQTLLEKRVFPLGAGGTARVIYDPRDEENNAEQN</sequence>
<name>A0AAE7XH14_9CAUD</name>
<protein>
    <submittedName>
        <fullName evidence="1">Uncharacterized protein</fullName>
    </submittedName>
</protein>
<gene>
    <name evidence="1" type="primary">101</name>
    <name evidence="1" type="ORF">SEA_CHISANAKITSUNE_101</name>
</gene>
<reference evidence="1 2" key="1">
    <citation type="submission" date="2021-08" db="EMBL/GenBank/DDBJ databases">
        <authorList>
            <person name="Abebe M.A."/>
            <person name="Anderson J.Z."/>
            <person name="Burris R."/>
            <person name="Durrani M."/>
            <person name="Fetterly M.N."/>
            <person name="Fowler R.A."/>
            <person name="Friedman A."/>
            <person name="Khuong T.M."/>
            <person name="Konnor C.A."/>
            <person name="Madden B.G."/>
            <person name="Makula M.N."/>
            <person name="McTigue K."/>
            <person name="Morgan A.R."/>
            <person name="Qureshi S.I."/>
            <person name="Rainey M."/>
            <person name="Scherer A.E."/>
            <person name="Singer L."/>
            <person name="Thakar S.M."/>
            <person name="Truong P."/>
            <person name="Zaeean M.H."/>
            <person name="Balish M.F."/>
            <person name="Garlena R.A."/>
            <person name="Russell D.A."/>
            <person name="Jacobs-Sera D."/>
            <person name="Hatfull G.F."/>
        </authorList>
    </citation>
    <scope>NUCLEOTIDE SEQUENCE [LARGE SCALE GENOMIC DNA]</scope>
</reference>
<dbReference type="GeneID" id="77952098"/>
<dbReference type="Proteomes" id="UP000827561">
    <property type="component" value="Segment"/>
</dbReference>
<evidence type="ECO:0000313" key="1">
    <source>
        <dbReference type="EMBL" id="QZE10863.1"/>
    </source>
</evidence>
<evidence type="ECO:0000313" key="2">
    <source>
        <dbReference type="Proteomes" id="UP000827561"/>
    </source>
</evidence>